<keyword evidence="2" id="KW-1185">Reference proteome</keyword>
<dbReference type="Proteomes" id="UP000050761">
    <property type="component" value="Unassembled WGS sequence"/>
</dbReference>
<protein>
    <submittedName>
        <fullName evidence="1 3">Uncharacterized protein</fullName>
    </submittedName>
</protein>
<dbReference type="EMBL" id="UZAH01030506">
    <property type="protein sequence ID" value="VDP10780.1"/>
    <property type="molecule type" value="Genomic_DNA"/>
</dbReference>
<proteinExistence type="predicted"/>
<name>A0A183G8G7_HELPZ</name>
<reference evidence="3" key="2">
    <citation type="submission" date="2019-09" db="UniProtKB">
        <authorList>
            <consortium name="WormBaseParasite"/>
        </authorList>
    </citation>
    <scope>IDENTIFICATION</scope>
</reference>
<dbReference type="AlphaFoldDB" id="A0A183G8G7"/>
<dbReference type="WBParaSite" id="HPBE_0001816301-mRNA-1">
    <property type="protein sequence ID" value="HPBE_0001816301-mRNA-1"/>
    <property type="gene ID" value="HPBE_0001816301"/>
</dbReference>
<evidence type="ECO:0000313" key="2">
    <source>
        <dbReference type="Proteomes" id="UP000050761"/>
    </source>
</evidence>
<dbReference type="OrthoDB" id="7537057at2759"/>
<reference evidence="1 2" key="1">
    <citation type="submission" date="2018-11" db="EMBL/GenBank/DDBJ databases">
        <authorList>
            <consortium name="Pathogen Informatics"/>
        </authorList>
    </citation>
    <scope>NUCLEOTIDE SEQUENCE [LARGE SCALE GENOMIC DNA]</scope>
</reference>
<evidence type="ECO:0000313" key="1">
    <source>
        <dbReference type="EMBL" id="VDP10780.1"/>
    </source>
</evidence>
<evidence type="ECO:0000313" key="3">
    <source>
        <dbReference type="WBParaSite" id="HPBE_0001816301-mRNA-1"/>
    </source>
</evidence>
<dbReference type="Gene3D" id="3.10.20.90">
    <property type="entry name" value="Phosphatidylinositol 3-kinase Catalytic Subunit, Chain A, domain 1"/>
    <property type="match status" value="1"/>
</dbReference>
<accession>A0A183G8G7</accession>
<sequence length="97" mass="11248">MDQFSCNPVHELFFEILREKQHVFCDAKDSAPVLELKRIVEGILKVVLHCLQSFYWQWVPRRLLRAWRLSRRAEHVANVPGDAVDVPNTSATVHGEP</sequence>
<gene>
    <name evidence="1" type="ORF">HPBE_LOCUS18162</name>
</gene>
<accession>A0A3P8B1E6</accession>
<organism evidence="2 3">
    <name type="scientific">Heligmosomoides polygyrus</name>
    <name type="common">Parasitic roundworm</name>
    <dbReference type="NCBI Taxonomy" id="6339"/>
    <lineage>
        <taxon>Eukaryota</taxon>
        <taxon>Metazoa</taxon>
        <taxon>Ecdysozoa</taxon>
        <taxon>Nematoda</taxon>
        <taxon>Chromadorea</taxon>
        <taxon>Rhabditida</taxon>
        <taxon>Rhabditina</taxon>
        <taxon>Rhabditomorpha</taxon>
        <taxon>Strongyloidea</taxon>
        <taxon>Heligmosomidae</taxon>
        <taxon>Heligmosomoides</taxon>
    </lineage>
</organism>